<reference evidence="3" key="1">
    <citation type="journal article" date="2012" name="Nat. Biotechnol.">
        <title>Reference genome sequence of the model plant Setaria.</title>
        <authorList>
            <person name="Bennetzen J.L."/>
            <person name="Schmutz J."/>
            <person name="Wang H."/>
            <person name="Percifield R."/>
            <person name="Hawkins J."/>
            <person name="Pontaroli A.C."/>
            <person name="Estep M."/>
            <person name="Feng L."/>
            <person name="Vaughn J.N."/>
            <person name="Grimwood J."/>
            <person name="Jenkins J."/>
            <person name="Barry K."/>
            <person name="Lindquist E."/>
            <person name="Hellsten U."/>
            <person name="Deshpande S."/>
            <person name="Wang X."/>
            <person name="Wu X."/>
            <person name="Mitros T."/>
            <person name="Triplett J."/>
            <person name="Yang X."/>
            <person name="Ye C.Y."/>
            <person name="Mauro-Herrera M."/>
            <person name="Wang L."/>
            <person name="Li P."/>
            <person name="Sharma M."/>
            <person name="Sharma R."/>
            <person name="Ronald P.C."/>
            <person name="Panaud O."/>
            <person name="Kellogg E.A."/>
            <person name="Brutnell T.P."/>
            <person name="Doust A.N."/>
            <person name="Tuskan G.A."/>
            <person name="Rokhsar D."/>
            <person name="Devos K.M."/>
        </authorList>
    </citation>
    <scope>NUCLEOTIDE SEQUENCE [LARGE SCALE GENOMIC DNA]</scope>
    <source>
        <strain evidence="3">cv. Yugu1</strain>
    </source>
</reference>
<dbReference type="HOGENOM" id="CLU_3393109_0_0_1"/>
<evidence type="ECO:0000313" key="3">
    <source>
        <dbReference type="Proteomes" id="UP000004995"/>
    </source>
</evidence>
<keyword evidence="3" id="KW-1185">Reference proteome</keyword>
<evidence type="ECO:0000313" key="2">
    <source>
        <dbReference type="EnsemblPlants" id="KQK88516"/>
    </source>
</evidence>
<sequence>MKIVFLDYSILLLVAQSLIVITVIILYFGEAM</sequence>
<keyword evidence="1" id="KW-1133">Transmembrane helix</keyword>
<dbReference type="InParanoid" id="K4ANF0"/>
<organism evidence="2 3">
    <name type="scientific">Setaria italica</name>
    <name type="common">Foxtail millet</name>
    <name type="synonym">Panicum italicum</name>
    <dbReference type="NCBI Taxonomy" id="4555"/>
    <lineage>
        <taxon>Eukaryota</taxon>
        <taxon>Viridiplantae</taxon>
        <taxon>Streptophyta</taxon>
        <taxon>Embryophyta</taxon>
        <taxon>Tracheophyta</taxon>
        <taxon>Spermatophyta</taxon>
        <taxon>Magnoliopsida</taxon>
        <taxon>Liliopsida</taxon>
        <taxon>Poales</taxon>
        <taxon>Poaceae</taxon>
        <taxon>PACMAD clade</taxon>
        <taxon>Panicoideae</taxon>
        <taxon>Panicodae</taxon>
        <taxon>Paniceae</taxon>
        <taxon>Cenchrinae</taxon>
        <taxon>Setaria</taxon>
    </lineage>
</organism>
<dbReference type="EMBL" id="AGNK02005547">
    <property type="status" value="NOT_ANNOTATED_CDS"/>
    <property type="molecule type" value="Genomic_DNA"/>
</dbReference>
<dbReference type="AlphaFoldDB" id="K4ANF0"/>
<keyword evidence="1" id="KW-0472">Membrane</keyword>
<protein>
    <submittedName>
        <fullName evidence="2">Uncharacterized protein</fullName>
    </submittedName>
</protein>
<proteinExistence type="predicted"/>
<feature type="transmembrane region" description="Helical" evidence="1">
    <location>
        <begin position="6"/>
        <end position="28"/>
    </location>
</feature>
<dbReference type="Gramene" id="KQK88516">
    <property type="protein sequence ID" value="KQK88516"/>
    <property type="gene ID" value="SETIT_040447mg"/>
</dbReference>
<dbReference type="Proteomes" id="UP000004995">
    <property type="component" value="Unassembled WGS sequence"/>
</dbReference>
<dbReference type="EnsemblPlants" id="KQK88516">
    <property type="protein sequence ID" value="KQK88516"/>
    <property type="gene ID" value="SETIT_040447mg"/>
</dbReference>
<keyword evidence="1" id="KW-0812">Transmembrane</keyword>
<accession>K4ANF0</accession>
<evidence type="ECO:0000256" key="1">
    <source>
        <dbReference type="SAM" id="Phobius"/>
    </source>
</evidence>
<reference evidence="2" key="2">
    <citation type="submission" date="2018-08" db="UniProtKB">
        <authorList>
            <consortium name="EnsemblPlants"/>
        </authorList>
    </citation>
    <scope>IDENTIFICATION</scope>
    <source>
        <strain evidence="2">Yugu1</strain>
    </source>
</reference>
<name>K4ANF0_SETIT</name>